<dbReference type="PANTHER" id="PTHR12215:SF10">
    <property type="entry name" value="L-AMINOADIPATE-SEMIALDEHYDE DEHYDROGENASE-PHOSPHOPANTETHEINYL TRANSFERASE"/>
    <property type="match status" value="1"/>
</dbReference>
<proteinExistence type="inferred from homology"/>
<sequence>MNTTIHPLNSTPSPGPLSATRPPGPQEVHVWTFAADEQSRYAAAHSVTRRILGRYLGLPAEAVEFEYGENGKPALRPDPGRPDVRFNLSHSGPLALLAVAVGRDVGVDVERLRPGVSARAIAERRFDRAGAEAVAADPGVFFRLWTRKEACVKASGGRLGWGMAIPVSGPVATGTPRLPGPWRLYDLPAPEGYVAALALPGPHPARVTTHPLSTDAMP</sequence>
<comment type="caution">
    <text evidence="6">The sequence shown here is derived from an EMBL/GenBank/DDBJ whole genome shotgun (WGS) entry which is preliminary data.</text>
</comment>
<feature type="region of interest" description="Disordered" evidence="3">
    <location>
        <begin position="1"/>
        <end position="25"/>
    </location>
</feature>
<evidence type="ECO:0000259" key="5">
    <source>
        <dbReference type="Pfam" id="PF22624"/>
    </source>
</evidence>
<feature type="domain" description="4'-phosphopantetheinyl transferase" evidence="4">
    <location>
        <begin position="105"/>
        <end position="161"/>
    </location>
</feature>
<reference evidence="6 7" key="1">
    <citation type="submission" date="2020-08" db="EMBL/GenBank/DDBJ databases">
        <title>Sequencing the genomes of 1000 actinobacteria strains.</title>
        <authorList>
            <person name="Klenk H.-P."/>
        </authorList>
    </citation>
    <scope>NUCLEOTIDE SEQUENCE [LARGE SCALE GENOMIC DNA]</scope>
    <source>
        <strain evidence="6 7">DSM 45790</strain>
    </source>
</reference>
<name>A0A7W9DSH7_9ACTN</name>
<evidence type="ECO:0000256" key="3">
    <source>
        <dbReference type="SAM" id="MobiDB-lite"/>
    </source>
</evidence>
<dbReference type="SUPFAM" id="SSF56214">
    <property type="entry name" value="4'-phosphopantetheinyl transferase"/>
    <property type="match status" value="2"/>
</dbReference>
<feature type="domain" description="4'-phosphopantetheinyl transferase N-terminal" evidence="5">
    <location>
        <begin position="28"/>
        <end position="99"/>
    </location>
</feature>
<comment type="similarity">
    <text evidence="1">Belongs to the P-Pant transferase superfamily. Gsp/Sfp/HetI/AcpT family.</text>
</comment>
<dbReference type="GO" id="GO:0005829">
    <property type="term" value="C:cytosol"/>
    <property type="evidence" value="ECO:0007669"/>
    <property type="project" value="TreeGrafter"/>
</dbReference>
<evidence type="ECO:0000313" key="6">
    <source>
        <dbReference type="EMBL" id="MBB5628450.1"/>
    </source>
</evidence>
<keyword evidence="2 6" id="KW-0808">Transferase</keyword>
<organism evidence="6 7">
    <name type="scientific">Sphaerisporangium krabiense</name>
    <dbReference type="NCBI Taxonomy" id="763782"/>
    <lineage>
        <taxon>Bacteria</taxon>
        <taxon>Bacillati</taxon>
        <taxon>Actinomycetota</taxon>
        <taxon>Actinomycetes</taxon>
        <taxon>Streptosporangiales</taxon>
        <taxon>Streptosporangiaceae</taxon>
        <taxon>Sphaerisporangium</taxon>
    </lineage>
</organism>
<dbReference type="Pfam" id="PF22624">
    <property type="entry name" value="AASDHPPT_N"/>
    <property type="match status" value="1"/>
</dbReference>
<dbReference type="Pfam" id="PF01648">
    <property type="entry name" value="ACPS"/>
    <property type="match status" value="1"/>
</dbReference>
<dbReference type="InterPro" id="IPR050559">
    <property type="entry name" value="P-Pant_transferase_sf"/>
</dbReference>
<evidence type="ECO:0000256" key="2">
    <source>
        <dbReference type="ARBA" id="ARBA00022679"/>
    </source>
</evidence>
<dbReference type="InterPro" id="IPR055066">
    <property type="entry name" value="AASDHPPT_N"/>
</dbReference>
<feature type="compositionally biased region" description="Polar residues" evidence="3">
    <location>
        <begin position="1"/>
        <end position="12"/>
    </location>
</feature>
<dbReference type="GO" id="GO:0000287">
    <property type="term" value="F:magnesium ion binding"/>
    <property type="evidence" value="ECO:0007669"/>
    <property type="project" value="InterPro"/>
</dbReference>
<evidence type="ECO:0000256" key="1">
    <source>
        <dbReference type="ARBA" id="ARBA00010990"/>
    </source>
</evidence>
<dbReference type="GO" id="GO:0019878">
    <property type="term" value="P:lysine biosynthetic process via aminoadipic acid"/>
    <property type="evidence" value="ECO:0007669"/>
    <property type="project" value="TreeGrafter"/>
</dbReference>
<dbReference type="Proteomes" id="UP000588112">
    <property type="component" value="Unassembled WGS sequence"/>
</dbReference>
<dbReference type="EC" id="2.7.8.-" evidence="6"/>
<dbReference type="GO" id="GO:0008897">
    <property type="term" value="F:holo-[acyl-carrier-protein] synthase activity"/>
    <property type="evidence" value="ECO:0007669"/>
    <property type="project" value="InterPro"/>
</dbReference>
<dbReference type="RefSeq" id="WP_184612967.1">
    <property type="nucleotide sequence ID" value="NZ_BOOS01000070.1"/>
</dbReference>
<dbReference type="InterPro" id="IPR037143">
    <property type="entry name" value="4-PPantetheinyl_Trfase_dom_sf"/>
</dbReference>
<protein>
    <submittedName>
        <fullName evidence="6">4'-phosphopantetheinyl transferase</fullName>
        <ecNumber evidence="6">2.7.8.-</ecNumber>
    </submittedName>
</protein>
<dbReference type="AlphaFoldDB" id="A0A7W9DSH7"/>
<dbReference type="Gene3D" id="3.90.470.20">
    <property type="entry name" value="4'-phosphopantetheinyl transferase domain"/>
    <property type="match status" value="1"/>
</dbReference>
<dbReference type="PANTHER" id="PTHR12215">
    <property type="entry name" value="PHOSPHOPANTETHEINE TRANSFERASE"/>
    <property type="match status" value="1"/>
</dbReference>
<accession>A0A7W9DSH7</accession>
<dbReference type="EMBL" id="JACHBR010000001">
    <property type="protein sequence ID" value="MBB5628450.1"/>
    <property type="molecule type" value="Genomic_DNA"/>
</dbReference>
<evidence type="ECO:0000313" key="7">
    <source>
        <dbReference type="Proteomes" id="UP000588112"/>
    </source>
</evidence>
<evidence type="ECO:0000259" key="4">
    <source>
        <dbReference type="Pfam" id="PF01648"/>
    </source>
</evidence>
<keyword evidence="7" id="KW-1185">Reference proteome</keyword>
<gene>
    <name evidence="6" type="ORF">BJ981_004149</name>
</gene>
<dbReference type="InterPro" id="IPR008278">
    <property type="entry name" value="4-PPantetheinyl_Trfase_dom"/>
</dbReference>